<evidence type="ECO:0000313" key="2">
    <source>
        <dbReference type="Proteomes" id="UP000279995"/>
    </source>
</evidence>
<dbReference type="Proteomes" id="UP000279995">
    <property type="component" value="Plasmid unnamed"/>
</dbReference>
<dbReference type="AlphaFoldDB" id="A0AAD0U3B9"/>
<reference evidence="1 2" key="1">
    <citation type="submission" date="2018-10" db="EMBL/GenBank/DDBJ databases">
        <title>Complete Genome Sequence and Transcriptomic Profiles of a Marine Bacterium, Pseudoalteromonas agarivorans Hao 2018.</title>
        <authorList>
            <person name="Hao L."/>
        </authorList>
    </citation>
    <scope>NUCLEOTIDE SEQUENCE [LARGE SCALE GENOMIC DNA]</scope>
    <source>
        <strain evidence="1 2">Hao 2018</strain>
        <plasmid evidence="1 2">unnamed</plasmid>
    </source>
</reference>
<geneLocation type="plasmid" evidence="1 2">
    <name>unnamed</name>
</geneLocation>
<protein>
    <submittedName>
        <fullName evidence="1">Uncharacterized protein</fullName>
    </submittedName>
</protein>
<dbReference type="GeneID" id="39469333"/>
<accession>A0AAD0U3B9</accession>
<organism evidence="1 2">
    <name type="scientific">Pseudoalteromonas agarivorans</name>
    <dbReference type="NCBI Taxonomy" id="176102"/>
    <lineage>
        <taxon>Bacteria</taxon>
        <taxon>Pseudomonadati</taxon>
        <taxon>Pseudomonadota</taxon>
        <taxon>Gammaproteobacteria</taxon>
        <taxon>Alteromonadales</taxon>
        <taxon>Pseudoalteromonadaceae</taxon>
        <taxon>Pseudoalteromonas</taxon>
    </lineage>
</organism>
<dbReference type="RefSeq" id="WP_121638749.1">
    <property type="nucleotide sequence ID" value="NZ_CP033067.1"/>
</dbReference>
<sequence length="211" mass="23411">MNTKSVALEQLEPKLQPDDLDEAMVNALKLDVDNRAYSTINWHISPPTALKGEEAKRLLLGFIIGVLGKSGKALGCNVGVSTEDEPIEAITTESGFKLKVCSSNKENTLHPKTLEGAGEITNAHGHKPFLMMIHLQKRFHEEWESVSNELVNICDDKGSSIIYSEFSSLENVIESMGFNYSEVRSDAAKLNLTTEIFDWQGANTDIEDCYF</sequence>
<name>A0AAD0U3B9_9GAMM</name>
<gene>
    <name evidence="1" type="ORF">D9T18_20515</name>
</gene>
<keyword evidence="1" id="KW-0614">Plasmid</keyword>
<dbReference type="EMBL" id="CP033067">
    <property type="protein sequence ID" value="AYM89075.1"/>
    <property type="molecule type" value="Genomic_DNA"/>
</dbReference>
<proteinExistence type="predicted"/>
<evidence type="ECO:0000313" key="1">
    <source>
        <dbReference type="EMBL" id="AYM89075.1"/>
    </source>
</evidence>